<evidence type="ECO:0008006" key="4">
    <source>
        <dbReference type="Google" id="ProtNLM"/>
    </source>
</evidence>
<dbReference type="Proteomes" id="UP000242757">
    <property type="component" value="Unassembled WGS sequence"/>
</dbReference>
<evidence type="ECO:0000313" key="3">
    <source>
        <dbReference type="Proteomes" id="UP000242757"/>
    </source>
</evidence>
<feature type="chain" id="PRO_5013325630" description="Transporter" evidence="1">
    <location>
        <begin position="32"/>
        <end position="301"/>
    </location>
</feature>
<protein>
    <recommendedName>
        <fullName evidence="4">Transporter</fullName>
    </recommendedName>
</protein>
<dbReference type="EMBL" id="NBIM01000001">
    <property type="protein sequence ID" value="OXY82614.1"/>
    <property type="molecule type" value="Genomic_DNA"/>
</dbReference>
<keyword evidence="1" id="KW-0732">Signal</keyword>
<dbReference type="Pfam" id="PF13557">
    <property type="entry name" value="Phenol_MetA_deg"/>
    <property type="match status" value="1"/>
</dbReference>
<evidence type="ECO:0000256" key="1">
    <source>
        <dbReference type="SAM" id="SignalP"/>
    </source>
</evidence>
<sequence length="301" mass="32506">MTCLTVRTAFNPRRALTLAASLLLISPATLAVTGHYVPGVEGIKGSSVPPAGTYYRGYGVHYDIDQLNDDNGDALPGSNTGSVTALANRFIHITGKQFLNADYGFETIIPVQHTSLDFELIGVDSSETEIGDIFIGPLILGWHGQQWDAVFASGVWFDTGSTSEPASAGKGYKSTMITLGGTFYPDAAKTWSFSALSRYEINFDDDNGVDRGDSFLVEWGLGKRLNNGVELGLIGYDGWQLDENTGGDALPGKVEKHALGLEVGYFWPSLGFGMTGAYLNEYRVDNTTEGDLFRIGLTKIF</sequence>
<gene>
    <name evidence="2" type="ORF">B6S08_03580</name>
</gene>
<comment type="caution">
    <text evidence="2">The sequence shown here is derived from an EMBL/GenBank/DDBJ whole genome shotgun (WGS) entry which is preliminary data.</text>
</comment>
<organism evidence="2 3">
    <name type="scientific">Oceanimonas doudoroffii</name>
    <dbReference type="NCBI Taxonomy" id="84158"/>
    <lineage>
        <taxon>Bacteria</taxon>
        <taxon>Pseudomonadati</taxon>
        <taxon>Pseudomonadota</taxon>
        <taxon>Gammaproteobacteria</taxon>
        <taxon>Aeromonadales</taxon>
        <taxon>Aeromonadaceae</taxon>
        <taxon>Oceanimonas</taxon>
    </lineage>
</organism>
<name>A0A233RGV2_9GAMM</name>
<dbReference type="AlphaFoldDB" id="A0A233RGV2"/>
<keyword evidence="3" id="KW-1185">Reference proteome</keyword>
<feature type="signal peptide" evidence="1">
    <location>
        <begin position="1"/>
        <end position="31"/>
    </location>
</feature>
<dbReference type="OrthoDB" id="8639774at2"/>
<accession>A0A233RGV2</accession>
<proteinExistence type="predicted"/>
<dbReference type="InterPro" id="IPR025737">
    <property type="entry name" value="FApF"/>
</dbReference>
<reference evidence="2 3" key="1">
    <citation type="submission" date="2017-08" db="EMBL/GenBank/DDBJ databases">
        <title>A Genome Sequence of Oceanimonas doudoroffii ATCC 27123T.</title>
        <authorList>
            <person name="Brennan M.A."/>
            <person name="Maclea K.S."/>
            <person name="Mcclelland W.D."/>
            <person name="Trachtenberg A.M."/>
        </authorList>
    </citation>
    <scope>NUCLEOTIDE SEQUENCE [LARGE SCALE GENOMIC DNA]</scope>
    <source>
        <strain evidence="2 3">ATCC 27123</strain>
    </source>
</reference>
<dbReference type="RefSeq" id="WP_094199393.1">
    <property type="nucleotide sequence ID" value="NZ_NBIM01000001.1"/>
</dbReference>
<evidence type="ECO:0000313" key="2">
    <source>
        <dbReference type="EMBL" id="OXY82614.1"/>
    </source>
</evidence>